<evidence type="ECO:0000313" key="1">
    <source>
        <dbReference type="EMBL" id="MFC4526072.1"/>
    </source>
</evidence>
<gene>
    <name evidence="1" type="ORF">ACFO5W_05420</name>
</gene>
<reference evidence="2" key="1">
    <citation type="journal article" date="2019" name="Int. J. Syst. Evol. Microbiol.">
        <title>The Global Catalogue of Microorganisms (GCM) 10K type strain sequencing project: providing services to taxonomists for standard genome sequencing and annotation.</title>
        <authorList>
            <consortium name="The Broad Institute Genomics Platform"/>
            <consortium name="The Broad Institute Genome Sequencing Center for Infectious Disease"/>
            <person name="Wu L."/>
            <person name="Ma J."/>
        </authorList>
    </citation>
    <scope>NUCLEOTIDE SEQUENCE [LARGE SCALE GENOMIC DNA]</scope>
    <source>
        <strain evidence="2">CCM 4481</strain>
    </source>
</reference>
<dbReference type="Proteomes" id="UP001595961">
    <property type="component" value="Unassembled WGS sequence"/>
</dbReference>
<protein>
    <submittedName>
        <fullName evidence="1">Uncharacterized protein</fullName>
    </submittedName>
</protein>
<proteinExistence type="predicted"/>
<dbReference type="EMBL" id="JBHSGA010000009">
    <property type="protein sequence ID" value="MFC4526072.1"/>
    <property type="molecule type" value="Genomic_DNA"/>
</dbReference>
<sequence>MSDKNIPSKEDFARAKAAMGKNDQGLSEVRAQVLMRVKSKGLHELFVLYSPRSRTFGVYVFYRWDREIDEAAKSGLAEEIRSAVFDELEKAGRGDKGSIQVDFEFDSHESVERDYEGNYFNRLH</sequence>
<name>A0ABV9BZI2_9GAMM</name>
<keyword evidence="2" id="KW-1185">Reference proteome</keyword>
<organism evidence="1 2">
    <name type="scientific">Dyella halodurans</name>
    <dbReference type="NCBI Taxonomy" id="1920171"/>
    <lineage>
        <taxon>Bacteria</taxon>
        <taxon>Pseudomonadati</taxon>
        <taxon>Pseudomonadota</taxon>
        <taxon>Gammaproteobacteria</taxon>
        <taxon>Lysobacterales</taxon>
        <taxon>Rhodanobacteraceae</taxon>
        <taxon>Dyella</taxon>
    </lineage>
</organism>
<accession>A0ABV9BZI2</accession>
<evidence type="ECO:0000313" key="2">
    <source>
        <dbReference type="Proteomes" id="UP001595961"/>
    </source>
</evidence>
<dbReference type="RefSeq" id="WP_266152200.1">
    <property type="nucleotide sequence ID" value="NZ_CP064028.1"/>
</dbReference>
<comment type="caution">
    <text evidence="1">The sequence shown here is derived from an EMBL/GenBank/DDBJ whole genome shotgun (WGS) entry which is preliminary data.</text>
</comment>